<dbReference type="PRINTS" id="PR00722">
    <property type="entry name" value="CHYMOTRYPSIN"/>
</dbReference>
<keyword evidence="2 5" id="KW-0378">Hydrolase</keyword>
<dbReference type="KEGG" id="tnl:113495901"/>
<keyword evidence="3 5" id="KW-0720">Serine protease</keyword>
<dbReference type="GO" id="GO:0004252">
    <property type="term" value="F:serine-type endopeptidase activity"/>
    <property type="evidence" value="ECO:0007669"/>
    <property type="project" value="InterPro"/>
</dbReference>
<evidence type="ECO:0000256" key="4">
    <source>
        <dbReference type="ARBA" id="ARBA00023157"/>
    </source>
</evidence>
<dbReference type="GO" id="GO:0006508">
    <property type="term" value="P:proteolysis"/>
    <property type="evidence" value="ECO:0007669"/>
    <property type="project" value="UniProtKB-KW"/>
</dbReference>
<evidence type="ECO:0000259" key="7">
    <source>
        <dbReference type="PROSITE" id="PS50240"/>
    </source>
</evidence>
<evidence type="ECO:0000313" key="8">
    <source>
        <dbReference type="Proteomes" id="UP000322000"/>
    </source>
</evidence>
<reference evidence="9" key="1">
    <citation type="submission" date="2025-08" db="UniProtKB">
        <authorList>
            <consortium name="RefSeq"/>
        </authorList>
    </citation>
    <scope>IDENTIFICATION</scope>
</reference>
<evidence type="ECO:0000256" key="1">
    <source>
        <dbReference type="ARBA" id="ARBA00022670"/>
    </source>
</evidence>
<dbReference type="SUPFAM" id="SSF50494">
    <property type="entry name" value="Trypsin-like serine proteases"/>
    <property type="match status" value="2"/>
</dbReference>
<dbReference type="SMART" id="SM00020">
    <property type="entry name" value="Tryp_SPc"/>
    <property type="match status" value="2"/>
</dbReference>
<dbReference type="Proteomes" id="UP000322000">
    <property type="component" value="Chromosome 7"/>
</dbReference>
<dbReference type="InterPro" id="IPR001314">
    <property type="entry name" value="Peptidase_S1A"/>
</dbReference>
<dbReference type="FunFam" id="2.40.10.10:FF:000034">
    <property type="entry name" value="Eupolytin"/>
    <property type="match status" value="2"/>
</dbReference>
<gene>
    <name evidence="9" type="primary">LOC113495901</name>
</gene>
<dbReference type="PROSITE" id="PS00135">
    <property type="entry name" value="TRYPSIN_SER"/>
    <property type="match status" value="2"/>
</dbReference>
<dbReference type="PANTHER" id="PTHR24252">
    <property type="entry name" value="ACROSIN-RELATED"/>
    <property type="match status" value="1"/>
</dbReference>
<evidence type="ECO:0000256" key="2">
    <source>
        <dbReference type="ARBA" id="ARBA00022801"/>
    </source>
</evidence>
<dbReference type="InterPro" id="IPR018114">
    <property type="entry name" value="TRYPSIN_HIS"/>
</dbReference>
<dbReference type="InterPro" id="IPR043504">
    <property type="entry name" value="Peptidase_S1_PA_chymotrypsin"/>
</dbReference>
<dbReference type="Pfam" id="PF00089">
    <property type="entry name" value="Trypsin"/>
    <property type="match status" value="2"/>
</dbReference>
<keyword evidence="1 5" id="KW-0645">Protease</keyword>
<dbReference type="Gene3D" id="2.40.10.10">
    <property type="entry name" value="Trypsin-like serine proteases"/>
    <property type="match status" value="2"/>
</dbReference>
<dbReference type="GeneID" id="113495901"/>
<feature type="domain" description="Peptidase S1" evidence="7">
    <location>
        <begin position="60"/>
        <end position="296"/>
    </location>
</feature>
<organism evidence="8 9">
    <name type="scientific">Trichoplusia ni</name>
    <name type="common">Cabbage looper</name>
    <dbReference type="NCBI Taxonomy" id="7111"/>
    <lineage>
        <taxon>Eukaryota</taxon>
        <taxon>Metazoa</taxon>
        <taxon>Ecdysozoa</taxon>
        <taxon>Arthropoda</taxon>
        <taxon>Hexapoda</taxon>
        <taxon>Insecta</taxon>
        <taxon>Pterygota</taxon>
        <taxon>Neoptera</taxon>
        <taxon>Endopterygota</taxon>
        <taxon>Lepidoptera</taxon>
        <taxon>Glossata</taxon>
        <taxon>Ditrysia</taxon>
        <taxon>Noctuoidea</taxon>
        <taxon>Noctuidae</taxon>
        <taxon>Plusiinae</taxon>
        <taxon>Trichoplusia</taxon>
    </lineage>
</organism>
<dbReference type="PANTHER" id="PTHR24252:SF7">
    <property type="entry name" value="HYALIN"/>
    <property type="match status" value="1"/>
</dbReference>
<dbReference type="InterPro" id="IPR033116">
    <property type="entry name" value="TRYPSIN_SER"/>
</dbReference>
<keyword evidence="8" id="KW-1185">Reference proteome</keyword>
<accession>A0A7E5VQT6</accession>
<proteinExistence type="predicted"/>
<keyword evidence="4" id="KW-1015">Disulfide bond</keyword>
<feature type="domain" description="Peptidase S1" evidence="7">
    <location>
        <begin position="360"/>
        <end position="595"/>
    </location>
</feature>
<dbReference type="PROSITE" id="PS50240">
    <property type="entry name" value="TRYPSIN_DOM"/>
    <property type="match status" value="2"/>
</dbReference>
<dbReference type="OrthoDB" id="5565075at2759"/>
<dbReference type="PROSITE" id="PS00134">
    <property type="entry name" value="TRYPSIN_HIS"/>
    <property type="match status" value="2"/>
</dbReference>
<keyword evidence="6" id="KW-0732">Signal</keyword>
<dbReference type="InParanoid" id="A0A7E5VQT6"/>
<protein>
    <submittedName>
        <fullName evidence="9">Uncharacterized protein LOC113495901</fullName>
    </submittedName>
</protein>
<dbReference type="InterPro" id="IPR001254">
    <property type="entry name" value="Trypsin_dom"/>
</dbReference>
<feature type="chain" id="PRO_5028802244" evidence="6">
    <location>
        <begin position="17"/>
        <end position="595"/>
    </location>
</feature>
<dbReference type="RefSeq" id="XP_026730703.1">
    <property type="nucleotide sequence ID" value="XM_026874902.1"/>
</dbReference>
<dbReference type="InterPro" id="IPR009003">
    <property type="entry name" value="Peptidase_S1_PA"/>
</dbReference>
<evidence type="ECO:0000313" key="9">
    <source>
        <dbReference type="RefSeq" id="XP_026730703.1"/>
    </source>
</evidence>
<name>A0A7E5VQT6_TRINI</name>
<feature type="signal peptide" evidence="6">
    <location>
        <begin position="1"/>
        <end position="16"/>
    </location>
</feature>
<evidence type="ECO:0000256" key="5">
    <source>
        <dbReference type="RuleBase" id="RU363034"/>
    </source>
</evidence>
<dbReference type="CDD" id="cd00190">
    <property type="entry name" value="Tryp_SPc"/>
    <property type="match status" value="2"/>
</dbReference>
<dbReference type="AlphaFoldDB" id="A0A7E5VQT6"/>
<evidence type="ECO:0000256" key="6">
    <source>
        <dbReference type="SAM" id="SignalP"/>
    </source>
</evidence>
<evidence type="ECO:0000256" key="3">
    <source>
        <dbReference type="ARBA" id="ARBA00022825"/>
    </source>
</evidence>
<sequence length="595" mass="62646">MKFALALLALTAVTSARNINFEDVIDLEDNTAYGYLTKIGQPSLERIRKAEEEEDVQSRIVGGSASSLGQFPYQAGLLASFGGGQGVCGGSLLNNRRVLTAAHCWFDGQNQASAFTVVLGSVRLFSGGTRLATSSVVMHGSWNPNLIRNDIAIINLPSNVGFNNNIRPIALPSGSQLNENFAGSTATASGFGLTSDGGSISSNQFLSHVQVQVITNNVCRNSFPLIIQSSNICISGANGRSTCQGDSGGPLVITRNNAPLLIGVTSFGSARGCQIGSPAAFARVTSFVSWINSRLFSICKMKLALALLALTAVTSARNINLEDVIDLEDITAYGYLTKIGQPLLERIRKAEEEEDVQSRIVGGSTSSLGQFPYQAGLVITLASGQAVCGGSLLNNRRVLTAAHCWFDGRNQARQFTVVLGSVRLFSGGTRQTTSNVVMHGSWNPNLARNDIALINLPSNVGFNNNIRPIALPSGSQLNENFAGTNAVASGFGLTRDGGSISSNQALSHVTLPVITNNVCRNSFPLIIQSSNICTSGANGRSTCSGDSGGPLVITRNNNPLLIGVTSFGSDRGCQVGSPAAYARVTSFVSWINSRL</sequence>